<organism evidence="3 4">
    <name type="scientific">Brachybacterium massiliense</name>
    <dbReference type="NCBI Taxonomy" id="1755098"/>
    <lineage>
        <taxon>Bacteria</taxon>
        <taxon>Bacillati</taxon>
        <taxon>Actinomycetota</taxon>
        <taxon>Actinomycetes</taxon>
        <taxon>Micrococcales</taxon>
        <taxon>Dermabacteraceae</taxon>
        <taxon>Brachybacterium</taxon>
    </lineage>
</organism>
<feature type="transmembrane region" description="Helical" evidence="2">
    <location>
        <begin position="216"/>
        <end position="234"/>
    </location>
</feature>
<dbReference type="AlphaFoldDB" id="A0A921MYM0"/>
<name>A0A921MYM0_9MICO</name>
<feature type="transmembrane region" description="Helical" evidence="2">
    <location>
        <begin position="182"/>
        <end position="204"/>
    </location>
</feature>
<feature type="region of interest" description="Disordered" evidence="1">
    <location>
        <begin position="1"/>
        <end position="24"/>
    </location>
</feature>
<keyword evidence="2" id="KW-0472">Membrane</keyword>
<feature type="compositionally biased region" description="Pro residues" evidence="1">
    <location>
        <begin position="1"/>
        <end position="11"/>
    </location>
</feature>
<reference evidence="3" key="1">
    <citation type="journal article" date="2021" name="PeerJ">
        <title>Extensive microbial diversity within the chicken gut microbiome revealed by metagenomics and culture.</title>
        <authorList>
            <person name="Gilroy R."/>
            <person name="Ravi A."/>
            <person name="Getino M."/>
            <person name="Pursley I."/>
            <person name="Horton D.L."/>
            <person name="Alikhan N.F."/>
            <person name="Baker D."/>
            <person name="Gharbi K."/>
            <person name="Hall N."/>
            <person name="Watson M."/>
            <person name="Adriaenssens E.M."/>
            <person name="Foster-Nyarko E."/>
            <person name="Jarju S."/>
            <person name="Secka A."/>
            <person name="Antonio M."/>
            <person name="Oren A."/>
            <person name="Chaudhuri R.R."/>
            <person name="La Ragione R."/>
            <person name="Hildebrand F."/>
            <person name="Pallen M.J."/>
        </authorList>
    </citation>
    <scope>NUCLEOTIDE SEQUENCE</scope>
    <source>
        <strain evidence="3">ChiGjej5B5-22894</strain>
    </source>
</reference>
<feature type="transmembrane region" description="Helical" evidence="2">
    <location>
        <begin position="261"/>
        <end position="282"/>
    </location>
</feature>
<feature type="transmembrane region" description="Helical" evidence="2">
    <location>
        <begin position="44"/>
        <end position="62"/>
    </location>
</feature>
<feature type="transmembrane region" description="Helical" evidence="2">
    <location>
        <begin position="525"/>
        <end position="546"/>
    </location>
</feature>
<feature type="transmembrane region" description="Helical" evidence="2">
    <location>
        <begin position="362"/>
        <end position="389"/>
    </location>
</feature>
<evidence type="ECO:0000313" key="4">
    <source>
        <dbReference type="Proteomes" id="UP000742460"/>
    </source>
</evidence>
<gene>
    <name evidence="3" type="ORF">K8V81_12445</name>
</gene>
<proteinExistence type="predicted"/>
<dbReference type="EMBL" id="DYUE01000294">
    <property type="protein sequence ID" value="HJG92521.1"/>
    <property type="molecule type" value="Genomic_DNA"/>
</dbReference>
<accession>A0A921MYM0</accession>
<comment type="caution">
    <text evidence="3">The sequence shown here is derived from an EMBL/GenBank/DDBJ whole genome shotgun (WGS) entry which is preliminary data.</text>
</comment>
<evidence type="ECO:0000256" key="1">
    <source>
        <dbReference type="SAM" id="MobiDB-lite"/>
    </source>
</evidence>
<evidence type="ECO:0000256" key="2">
    <source>
        <dbReference type="SAM" id="Phobius"/>
    </source>
</evidence>
<feature type="transmembrane region" description="Helical" evidence="2">
    <location>
        <begin position="410"/>
        <end position="436"/>
    </location>
</feature>
<feature type="transmembrane region" description="Helical" evidence="2">
    <location>
        <begin position="321"/>
        <end position="342"/>
    </location>
</feature>
<feature type="transmembrane region" description="Helical" evidence="2">
    <location>
        <begin position="147"/>
        <end position="176"/>
    </location>
</feature>
<sequence>MSTAVAPPPRSVPHSHRRESPSASPLAGLGALIRLYGRLSRRPLIVWTLAMLVLVPASILAMEEAYPDQAALDARAMLLDNPSAVMMTGPYFAADGYTFWAMVANELLLYVLIAVAIMSVLLAVRHTRAEEQSGRLEMVRALPVGRLAPPLAALVIVTIANLAVSLAVSAGALMVGGPVADSLALGLATALTGLVFAALAMVTAQITENAGTASGMALGMLAIAFLVRGVGDVIDRQGSWLSWFSPLAWAQQTRLYVDLRWWPVLVSLAAIVLLLAIAAALSRRRDVGAGLRAARHGRAGASAALLAPGGLARRLLTSGMLAWGIGLFLFAIAFGSLASSLTDFVEQMPAIGEWAPITAEDLTGSFAAFVLTMLTIGPVALSVSGVLRMRSEELEGRLAGMLLAGTSRTALALLWFVVVLLEVAVMQVLLGLGVGLGVWSATEDTAWIGEMTAASLAYLPAIALYGAFALALFGLRLRATALAWLLVIWTALVTFLGDLLGLPQWARDLSPLEHVALVPSEELEAVPLAVMGSAAAMLVVAGLLLLRRRDLVAG</sequence>
<keyword evidence="2" id="KW-0812">Transmembrane</keyword>
<feature type="transmembrane region" description="Helical" evidence="2">
    <location>
        <begin position="107"/>
        <end position="126"/>
    </location>
</feature>
<dbReference type="Proteomes" id="UP000742460">
    <property type="component" value="Unassembled WGS sequence"/>
</dbReference>
<reference evidence="3" key="2">
    <citation type="submission" date="2021-09" db="EMBL/GenBank/DDBJ databases">
        <authorList>
            <person name="Gilroy R."/>
        </authorList>
    </citation>
    <scope>NUCLEOTIDE SEQUENCE</scope>
    <source>
        <strain evidence="3">ChiGjej5B5-22894</strain>
    </source>
</reference>
<feature type="transmembrane region" description="Helical" evidence="2">
    <location>
        <begin position="456"/>
        <end position="475"/>
    </location>
</feature>
<evidence type="ECO:0000313" key="3">
    <source>
        <dbReference type="EMBL" id="HJG92521.1"/>
    </source>
</evidence>
<keyword evidence="2" id="KW-1133">Transmembrane helix</keyword>
<protein>
    <submittedName>
        <fullName evidence="3">Polyketide antibiotic transporter</fullName>
    </submittedName>
</protein>
<feature type="transmembrane region" description="Helical" evidence="2">
    <location>
        <begin position="482"/>
        <end position="505"/>
    </location>
</feature>